<dbReference type="AlphaFoldDB" id="A0AAD2JK66"/>
<evidence type="ECO:0000256" key="4">
    <source>
        <dbReference type="ARBA" id="ARBA00022777"/>
    </source>
</evidence>
<evidence type="ECO:0000256" key="5">
    <source>
        <dbReference type="ARBA" id="ARBA00022840"/>
    </source>
</evidence>
<feature type="domain" description="Aminoglycoside phosphotransferase" evidence="6">
    <location>
        <begin position="120"/>
        <end position="276"/>
    </location>
</feature>
<proteinExistence type="inferred from homology"/>
<dbReference type="PANTHER" id="PTHR34273:SF2">
    <property type="entry name" value="METHYLTHIORIBOSE KINASE"/>
    <property type="match status" value="1"/>
</dbReference>
<name>A0AAD2JK66_9STRA</name>
<dbReference type="Proteomes" id="UP001295423">
    <property type="component" value="Unassembled WGS sequence"/>
</dbReference>
<dbReference type="InterPro" id="IPR002575">
    <property type="entry name" value="Aminoglycoside_PTrfase"/>
</dbReference>
<dbReference type="GO" id="GO:0005524">
    <property type="term" value="F:ATP binding"/>
    <property type="evidence" value="ECO:0007669"/>
    <property type="project" value="UniProtKB-KW"/>
</dbReference>
<dbReference type="EMBL" id="CAKOGP040001936">
    <property type="protein sequence ID" value="CAJ1957262.1"/>
    <property type="molecule type" value="Genomic_DNA"/>
</dbReference>
<keyword evidence="5" id="KW-0067">ATP-binding</keyword>
<dbReference type="PANTHER" id="PTHR34273">
    <property type="entry name" value="METHYLTHIORIBOSE KINASE"/>
    <property type="match status" value="1"/>
</dbReference>
<evidence type="ECO:0000259" key="6">
    <source>
        <dbReference type="Pfam" id="PF01636"/>
    </source>
</evidence>
<sequence>MTVTEAKILTVETIPKYLESHLTSLQGVVDTLDGIEVTTIAGGNVNYAFCIKLGNGSTIFLKQAPEFVAIFGPDGFPLTSERMQREMDVYNEWKDMLGEELSKKYLPTIHFFDKSCMVVIMEFFDGYDLLDHVLVDRAGDYHPNVGQSLGDFLGKTHARTHASKVSAERKEHLIKHYENREMRDIQLEFVFTKCYKEATDEQRAGLDVTPEFMGEIELLKKQYDGESSSNLVLSHGDIHPGSVMVDSSGNTKVIDPEFTIYGPPGLDVGSLLSGYCLGAIHQAYSNNPNGVDRIVDGAKEIWDSYAKAMKEEGLEDFLPAIEVESVGFTVAEICRTALEFAGGRKWLQFENADTKAAAKKAALQVVGNCMIARHKGGMDLLFSETKSVSVRR</sequence>
<evidence type="ECO:0000256" key="1">
    <source>
        <dbReference type="ARBA" id="ARBA00010165"/>
    </source>
</evidence>
<comment type="similarity">
    <text evidence="1">Belongs to the methylthioribose kinase family.</text>
</comment>
<dbReference type="Gene3D" id="3.90.1200.10">
    <property type="match status" value="1"/>
</dbReference>
<dbReference type="Gene3D" id="3.30.200.20">
    <property type="entry name" value="Phosphorylase Kinase, domain 1"/>
    <property type="match status" value="1"/>
</dbReference>
<dbReference type="Pfam" id="PF01636">
    <property type="entry name" value="APH"/>
    <property type="match status" value="1"/>
</dbReference>
<organism evidence="7 8">
    <name type="scientific">Cylindrotheca closterium</name>
    <dbReference type="NCBI Taxonomy" id="2856"/>
    <lineage>
        <taxon>Eukaryota</taxon>
        <taxon>Sar</taxon>
        <taxon>Stramenopiles</taxon>
        <taxon>Ochrophyta</taxon>
        <taxon>Bacillariophyta</taxon>
        <taxon>Bacillariophyceae</taxon>
        <taxon>Bacillariophycidae</taxon>
        <taxon>Bacillariales</taxon>
        <taxon>Bacillariaceae</taxon>
        <taxon>Cylindrotheca</taxon>
    </lineage>
</organism>
<keyword evidence="3" id="KW-0547">Nucleotide-binding</keyword>
<reference evidence="7" key="1">
    <citation type="submission" date="2023-08" db="EMBL/GenBank/DDBJ databases">
        <authorList>
            <person name="Audoor S."/>
            <person name="Bilcke G."/>
        </authorList>
    </citation>
    <scope>NUCLEOTIDE SEQUENCE</scope>
</reference>
<dbReference type="InterPro" id="IPR011009">
    <property type="entry name" value="Kinase-like_dom_sf"/>
</dbReference>
<keyword evidence="2" id="KW-0808">Transferase</keyword>
<gene>
    <name evidence="7" type="ORF">CYCCA115_LOCUS16630</name>
</gene>
<evidence type="ECO:0000313" key="8">
    <source>
        <dbReference type="Proteomes" id="UP001295423"/>
    </source>
</evidence>
<dbReference type="GO" id="GO:0016301">
    <property type="term" value="F:kinase activity"/>
    <property type="evidence" value="ECO:0007669"/>
    <property type="project" value="UniProtKB-KW"/>
</dbReference>
<keyword evidence="4" id="KW-0418">Kinase</keyword>
<dbReference type="SUPFAM" id="SSF56112">
    <property type="entry name" value="Protein kinase-like (PK-like)"/>
    <property type="match status" value="1"/>
</dbReference>
<evidence type="ECO:0000313" key="7">
    <source>
        <dbReference type="EMBL" id="CAJ1957262.1"/>
    </source>
</evidence>
<protein>
    <recommendedName>
        <fullName evidence="6">Aminoglycoside phosphotransferase domain-containing protein</fullName>
    </recommendedName>
</protein>
<evidence type="ECO:0000256" key="2">
    <source>
        <dbReference type="ARBA" id="ARBA00022679"/>
    </source>
</evidence>
<comment type="caution">
    <text evidence="7">The sequence shown here is derived from an EMBL/GenBank/DDBJ whole genome shotgun (WGS) entry which is preliminary data.</text>
</comment>
<evidence type="ECO:0000256" key="3">
    <source>
        <dbReference type="ARBA" id="ARBA00022741"/>
    </source>
</evidence>
<keyword evidence="8" id="KW-1185">Reference proteome</keyword>
<accession>A0AAD2JK66</accession>